<sequence length="33" mass="3726">MPRAAATLERGVHQRKPVSPRAITKRWISEVPS</sequence>
<proteinExistence type="predicted"/>
<dbReference type="EMBL" id="AE013598">
    <property type="protein sequence ID" value="AAW75331.1"/>
    <property type="molecule type" value="Genomic_DNA"/>
</dbReference>
<feature type="region of interest" description="Disordered" evidence="1">
    <location>
        <begin position="1"/>
        <end position="33"/>
    </location>
</feature>
<name>Q5H140_XANOR</name>
<dbReference type="Proteomes" id="UP000006735">
    <property type="component" value="Chromosome"/>
</dbReference>
<keyword evidence="3" id="KW-1185">Reference proteome</keyword>
<protein>
    <submittedName>
        <fullName evidence="2">Uncharacterized protein</fullName>
    </submittedName>
</protein>
<dbReference type="HOGENOM" id="CLU_3384463_0_0_6"/>
<dbReference type="KEGG" id="xoo:XOO2077"/>
<evidence type="ECO:0000313" key="2">
    <source>
        <dbReference type="EMBL" id="AAW75331.1"/>
    </source>
</evidence>
<accession>Q5H140</accession>
<evidence type="ECO:0000313" key="3">
    <source>
        <dbReference type="Proteomes" id="UP000006735"/>
    </source>
</evidence>
<organism evidence="2 3">
    <name type="scientific">Xanthomonas oryzae pv. oryzae (strain KACC10331 / KXO85)</name>
    <dbReference type="NCBI Taxonomy" id="291331"/>
    <lineage>
        <taxon>Bacteria</taxon>
        <taxon>Pseudomonadati</taxon>
        <taxon>Pseudomonadota</taxon>
        <taxon>Gammaproteobacteria</taxon>
        <taxon>Lysobacterales</taxon>
        <taxon>Lysobacteraceae</taxon>
        <taxon>Xanthomonas</taxon>
    </lineage>
</organism>
<gene>
    <name evidence="2" type="ordered locus">XOO2077</name>
</gene>
<evidence type="ECO:0000256" key="1">
    <source>
        <dbReference type="SAM" id="MobiDB-lite"/>
    </source>
</evidence>
<reference evidence="2 3" key="1">
    <citation type="journal article" date="2005" name="Nucleic Acids Res.">
        <title>The genome sequence of Xanthomonas oryzae pathovar oryzae KACC10331, the bacterial blight pathogen of rice.</title>
        <authorList>
            <person name="Lee B.M."/>
            <person name="Park Y.J."/>
            <person name="Park D.S."/>
            <person name="Kang H.W."/>
            <person name="Kim J.G."/>
            <person name="Song E.S."/>
            <person name="Park I.C."/>
            <person name="Yoon U.H."/>
            <person name="Hahn J.H."/>
            <person name="Koo B.S."/>
            <person name="Lee G.B."/>
            <person name="Kim H."/>
            <person name="Park H.S."/>
            <person name="Yoon K.O."/>
            <person name="Kim J.H."/>
            <person name="Jung C.H."/>
            <person name="Koh N.H."/>
            <person name="Seo J.S."/>
            <person name="Go S.J."/>
        </authorList>
    </citation>
    <scope>NUCLEOTIDE SEQUENCE [LARGE SCALE GENOMIC DNA]</scope>
    <source>
        <strain evidence="3">KACC10331 / KXO85</strain>
    </source>
</reference>
<dbReference type="AlphaFoldDB" id="Q5H140"/>